<feature type="region of interest" description="Disordered" evidence="1">
    <location>
        <begin position="85"/>
        <end position="124"/>
    </location>
</feature>
<evidence type="ECO:0000313" key="2">
    <source>
        <dbReference type="EMBL" id="SPQ26694.1"/>
    </source>
</evidence>
<gene>
    <name evidence="2" type="ORF">TT172_LOCUS9113</name>
</gene>
<organism evidence="2 3">
    <name type="scientific">Thermothielavioides terrestris</name>
    <dbReference type="NCBI Taxonomy" id="2587410"/>
    <lineage>
        <taxon>Eukaryota</taxon>
        <taxon>Fungi</taxon>
        <taxon>Dikarya</taxon>
        <taxon>Ascomycota</taxon>
        <taxon>Pezizomycotina</taxon>
        <taxon>Sordariomycetes</taxon>
        <taxon>Sordariomycetidae</taxon>
        <taxon>Sordariales</taxon>
        <taxon>Chaetomiaceae</taxon>
        <taxon>Thermothielavioides</taxon>
    </lineage>
</organism>
<feature type="compositionally biased region" description="Pro residues" evidence="1">
    <location>
        <begin position="91"/>
        <end position="100"/>
    </location>
</feature>
<feature type="compositionally biased region" description="Pro residues" evidence="1">
    <location>
        <begin position="195"/>
        <end position="207"/>
    </location>
</feature>
<dbReference type="Proteomes" id="UP000289323">
    <property type="component" value="Unassembled WGS sequence"/>
</dbReference>
<accession>A0A446BW28</accession>
<name>A0A446BW28_9PEZI</name>
<evidence type="ECO:0000256" key="1">
    <source>
        <dbReference type="SAM" id="MobiDB-lite"/>
    </source>
</evidence>
<dbReference type="EMBL" id="OUUZ01000018">
    <property type="protein sequence ID" value="SPQ26694.1"/>
    <property type="molecule type" value="Genomic_DNA"/>
</dbReference>
<evidence type="ECO:0000313" key="3">
    <source>
        <dbReference type="Proteomes" id="UP000289323"/>
    </source>
</evidence>
<sequence length="353" mass="39751">MAARAVRRLITELYQAFTQQQREVGKQEQAVEFLREANAVLDVERLSDVTMQEETEQLGTARGILDDLNDRLGCAIELWSHLTDDEKNLEPPSPAAPPPQRVVEDGPALAQQSRRQPKYSDPAVGTTARYTHQWADWASAPTMHNPSKLDLQRSQAPAWWWMQEQDHYGLCQPLEQGQLESSARAAQFNRAHAPIPQPPPPPPPPPARHGSFAQEVRSAQRWHRPHATSLPPISVPLDYDVPDVRTAMSCSDVFWMDDDFDPFFWQKNLRPGNIWTDRPRYPIPDDDEISPRTVVFPRETTTAGPASAADVTHRPGKKSLLVGSTDPSAYFPPAGARKRDFRTLTGPGRLYLH</sequence>
<feature type="region of interest" description="Disordered" evidence="1">
    <location>
        <begin position="191"/>
        <end position="236"/>
    </location>
</feature>
<protein>
    <submittedName>
        <fullName evidence="2">A7eafa2e-7607-42d5-a2a7-29a886ea8742</fullName>
    </submittedName>
</protein>
<reference evidence="2 3" key="1">
    <citation type="submission" date="2018-04" db="EMBL/GenBank/DDBJ databases">
        <authorList>
            <person name="Huttner S."/>
            <person name="Dainat J."/>
        </authorList>
    </citation>
    <scope>NUCLEOTIDE SEQUENCE [LARGE SCALE GENOMIC DNA]</scope>
</reference>
<proteinExistence type="predicted"/>
<dbReference type="AlphaFoldDB" id="A0A446BW28"/>